<dbReference type="Pfam" id="PF17170">
    <property type="entry name" value="DUF5128"/>
    <property type="match status" value="1"/>
</dbReference>
<evidence type="ECO:0000313" key="2">
    <source>
        <dbReference type="Proteomes" id="UP000075615"/>
    </source>
</evidence>
<dbReference type="STRING" id="296218.AWN68_03875"/>
<dbReference type="EMBL" id="LRDB01000012">
    <property type="protein sequence ID" value="KYG78776.1"/>
    <property type="molecule type" value="Genomic_DNA"/>
</dbReference>
<dbReference type="OrthoDB" id="982554at2"/>
<organism evidence="1 2">
    <name type="scientific">Roseivirga echinicomitans</name>
    <dbReference type="NCBI Taxonomy" id="296218"/>
    <lineage>
        <taxon>Bacteria</taxon>
        <taxon>Pseudomonadati</taxon>
        <taxon>Bacteroidota</taxon>
        <taxon>Cytophagia</taxon>
        <taxon>Cytophagales</taxon>
        <taxon>Roseivirgaceae</taxon>
        <taxon>Roseivirga</taxon>
    </lineage>
</organism>
<evidence type="ECO:0008006" key="3">
    <source>
        <dbReference type="Google" id="ProtNLM"/>
    </source>
</evidence>
<accession>A0A150XJ86</accession>
<sequence>MKKFYDQIKLIRSIQTLVIMCLFSAQVIGQGKVSDSFVSYDLSKNDRKIKLTNLIEEVEFIRLEETSESLLGSVGDVHVVGDKFVFMGNSLKGDIFVFNDQGKLINRINRQGIAPEEYPAIKDIWIEGNLIAVHTSLNDIKRYRLNGDFASSNKLKLTTGHALGNSENYFLDMNFNSLEDQSKYKVVRLDGNMGITGKYLPFTKAPVATMFSPSPLFEYKKSIGYYRAYSDTVYFYQNDRFVPFIHFEFGNNWHWDDYDPFGPDVIKGLREGEKVWSIKPKVGSRYIITSSLYGKSGKLRLEHVIDRRDSEIILIDLERSSKKEPFDLQVSHWESDDTFYAFLPALDAVGLVSEASSKFWSFRGGTSLEEIASSENPVLVRISIKDFSKK</sequence>
<keyword evidence="2" id="KW-1185">Reference proteome</keyword>
<dbReference type="AlphaFoldDB" id="A0A150XJ86"/>
<dbReference type="RefSeq" id="WP_068414446.1">
    <property type="nucleotide sequence ID" value="NZ_LRDB01000012.1"/>
</dbReference>
<dbReference type="Proteomes" id="UP000075615">
    <property type="component" value="Unassembled WGS sequence"/>
</dbReference>
<name>A0A150XJ86_9BACT</name>
<proteinExistence type="predicted"/>
<comment type="caution">
    <text evidence="1">The sequence shown here is derived from an EMBL/GenBank/DDBJ whole genome shotgun (WGS) entry which is preliminary data.</text>
</comment>
<protein>
    <recommendedName>
        <fullName evidence="3">6-bladed beta-propeller</fullName>
    </recommendedName>
</protein>
<gene>
    <name evidence="1" type="ORF">AWN68_03875</name>
</gene>
<evidence type="ECO:0000313" key="1">
    <source>
        <dbReference type="EMBL" id="KYG78776.1"/>
    </source>
</evidence>
<reference evidence="1 2" key="1">
    <citation type="submission" date="2016-01" db="EMBL/GenBank/DDBJ databases">
        <title>Genome sequencing of Roseivirga echinicomitans KMM 6058.</title>
        <authorList>
            <person name="Selvaratnam C."/>
            <person name="Thevarajoo S."/>
            <person name="Goh K.M."/>
            <person name="Ee R."/>
            <person name="Chan K.-G."/>
            <person name="Chong C.S."/>
        </authorList>
    </citation>
    <scope>NUCLEOTIDE SEQUENCE [LARGE SCALE GENOMIC DNA]</scope>
    <source>
        <strain evidence="1 2">KMM 6058</strain>
    </source>
</reference>